<name>A0ABR1E6N6_NECAM</name>
<keyword evidence="2" id="KW-1133">Transmembrane helix</keyword>
<organism evidence="4 5">
    <name type="scientific">Necator americanus</name>
    <name type="common">Human hookworm</name>
    <dbReference type="NCBI Taxonomy" id="51031"/>
    <lineage>
        <taxon>Eukaryota</taxon>
        <taxon>Metazoa</taxon>
        <taxon>Ecdysozoa</taxon>
        <taxon>Nematoda</taxon>
        <taxon>Chromadorea</taxon>
        <taxon>Rhabditida</taxon>
        <taxon>Rhabditina</taxon>
        <taxon>Rhabditomorpha</taxon>
        <taxon>Strongyloidea</taxon>
        <taxon>Ancylostomatidae</taxon>
        <taxon>Bunostominae</taxon>
        <taxon>Necator</taxon>
    </lineage>
</organism>
<evidence type="ECO:0000313" key="5">
    <source>
        <dbReference type="Proteomes" id="UP001303046"/>
    </source>
</evidence>
<evidence type="ECO:0000256" key="1">
    <source>
        <dbReference type="SAM" id="MobiDB-lite"/>
    </source>
</evidence>
<dbReference type="EMBL" id="JAVFWL010000005">
    <property type="protein sequence ID" value="KAK6758375.1"/>
    <property type="molecule type" value="Genomic_DNA"/>
</dbReference>
<keyword evidence="2" id="KW-0472">Membrane</keyword>
<keyword evidence="2" id="KW-0812">Transmembrane</keyword>
<feature type="chain" id="PRO_5046973621" evidence="3">
    <location>
        <begin position="27"/>
        <end position="427"/>
    </location>
</feature>
<comment type="caution">
    <text evidence="4">The sequence shown here is derived from an EMBL/GenBank/DDBJ whole genome shotgun (WGS) entry which is preliminary data.</text>
</comment>
<sequence>MQLMLALVTMVPLLVISLRCYNGSEGSVVAVNSHTSRMCVYETNRPCEFKQQPVSGSNYRMVSFTSEYAKGCYNKNSRAVCYCTSTLCNGNFKLILEHWKSTPHPNKMEYDCVKEYLKNKKNLELPKTTETVTNSTTTIPEKLLKSTTHRNTTTKKQTSTTSKFKSSKKVENKTVVPKTSYKHSTRRRTTLKKRTLSTRRPNTQPLQTPFIKRDTTTLERRIGVTSKKTHSPLPVKLLAYGVLIVAAVVLLCLLLPVLVACALVKARQNAGRNSPQFAPKFDERRRSRSIIAKSTMPVASQMRTEREYTKTLDSTMSKEERKSVEKRKINSTSKEGSRSTDDEKTTSKEIRSTEEKKVKAVSKEGGRSTEEKKVKAVSKEGGRNRRTTMGSSSEKLTLPKQKEKEKAKKESKQKNTTGRRTSSPMPA</sequence>
<evidence type="ECO:0000256" key="2">
    <source>
        <dbReference type="SAM" id="Phobius"/>
    </source>
</evidence>
<feature type="region of interest" description="Disordered" evidence="1">
    <location>
        <begin position="148"/>
        <end position="207"/>
    </location>
</feature>
<evidence type="ECO:0000256" key="3">
    <source>
        <dbReference type="SAM" id="SignalP"/>
    </source>
</evidence>
<feature type="compositionally biased region" description="Polar residues" evidence="1">
    <location>
        <begin position="415"/>
        <end position="427"/>
    </location>
</feature>
<keyword evidence="5" id="KW-1185">Reference proteome</keyword>
<feature type="signal peptide" evidence="3">
    <location>
        <begin position="1"/>
        <end position="26"/>
    </location>
</feature>
<feature type="compositionally biased region" description="Basic and acidic residues" evidence="1">
    <location>
        <begin position="400"/>
        <end position="413"/>
    </location>
</feature>
<reference evidence="4 5" key="1">
    <citation type="submission" date="2023-08" db="EMBL/GenBank/DDBJ databases">
        <title>A Necator americanus chromosomal reference genome.</title>
        <authorList>
            <person name="Ilik V."/>
            <person name="Petrzelkova K.J."/>
            <person name="Pardy F."/>
            <person name="Fuh T."/>
            <person name="Niatou-Singa F.S."/>
            <person name="Gouil Q."/>
            <person name="Baker L."/>
            <person name="Ritchie M.E."/>
            <person name="Jex A.R."/>
            <person name="Gazzola D."/>
            <person name="Li H."/>
            <person name="Toshio Fujiwara R."/>
            <person name="Zhan B."/>
            <person name="Aroian R.V."/>
            <person name="Pafco B."/>
            <person name="Schwarz E.M."/>
        </authorList>
    </citation>
    <scope>NUCLEOTIDE SEQUENCE [LARGE SCALE GENOMIC DNA]</scope>
    <source>
        <strain evidence="4 5">Aroian</strain>
        <tissue evidence="4">Whole animal</tissue>
    </source>
</reference>
<feature type="region of interest" description="Disordered" evidence="1">
    <location>
        <begin position="269"/>
        <end position="427"/>
    </location>
</feature>
<keyword evidence="3" id="KW-0732">Signal</keyword>
<protein>
    <submittedName>
        <fullName evidence="4">Uncharacterized protein</fullName>
    </submittedName>
</protein>
<feature type="compositionally biased region" description="Basic and acidic residues" evidence="1">
    <location>
        <begin position="335"/>
        <end position="383"/>
    </location>
</feature>
<accession>A0ABR1E6N6</accession>
<dbReference type="Proteomes" id="UP001303046">
    <property type="component" value="Unassembled WGS sequence"/>
</dbReference>
<evidence type="ECO:0000313" key="4">
    <source>
        <dbReference type="EMBL" id="KAK6758375.1"/>
    </source>
</evidence>
<feature type="compositionally biased region" description="Basic residues" evidence="1">
    <location>
        <begin position="180"/>
        <end position="197"/>
    </location>
</feature>
<proteinExistence type="predicted"/>
<gene>
    <name evidence="4" type="primary">Necator_chrV.g20704</name>
    <name evidence="4" type="ORF">RB195_015911</name>
</gene>
<feature type="transmembrane region" description="Helical" evidence="2">
    <location>
        <begin position="237"/>
        <end position="264"/>
    </location>
</feature>
<feature type="compositionally biased region" description="Low complexity" evidence="1">
    <location>
        <begin position="148"/>
        <end position="164"/>
    </location>
</feature>
<feature type="compositionally biased region" description="Basic and acidic residues" evidence="1">
    <location>
        <begin position="303"/>
        <end position="328"/>
    </location>
</feature>